<proteinExistence type="inferred from homology"/>
<evidence type="ECO:0000313" key="3">
    <source>
        <dbReference type="EMBL" id="SHL88225.1"/>
    </source>
</evidence>
<dbReference type="EMBL" id="LT670844">
    <property type="protein sequence ID" value="SHL88225.1"/>
    <property type="molecule type" value="Genomic_DNA"/>
</dbReference>
<accession>A0A1M7E8X8</accession>
<dbReference type="NCBIfam" id="TIGR02385">
    <property type="entry name" value="RelE_StbE"/>
    <property type="match status" value="1"/>
</dbReference>
<name>A0A1M7E8X8_9BRAD</name>
<organism evidence="3 4">
    <name type="scientific">Bradyrhizobium lablabi</name>
    <dbReference type="NCBI Taxonomy" id="722472"/>
    <lineage>
        <taxon>Bacteria</taxon>
        <taxon>Pseudomonadati</taxon>
        <taxon>Pseudomonadota</taxon>
        <taxon>Alphaproteobacteria</taxon>
        <taxon>Hyphomicrobiales</taxon>
        <taxon>Nitrobacteraceae</taxon>
        <taxon>Bradyrhizobium</taxon>
    </lineage>
</organism>
<protein>
    <submittedName>
        <fullName evidence="3">Addiction module toxin, RelE/StbE family</fullName>
    </submittedName>
</protein>
<evidence type="ECO:0000256" key="1">
    <source>
        <dbReference type="ARBA" id="ARBA00006226"/>
    </source>
</evidence>
<evidence type="ECO:0000256" key="2">
    <source>
        <dbReference type="ARBA" id="ARBA00022649"/>
    </source>
</evidence>
<keyword evidence="2" id="KW-1277">Toxin-antitoxin system</keyword>
<evidence type="ECO:0000313" key="4">
    <source>
        <dbReference type="Proteomes" id="UP000189935"/>
    </source>
</evidence>
<dbReference type="Proteomes" id="UP000189935">
    <property type="component" value="Chromosome I"/>
</dbReference>
<dbReference type="InterPro" id="IPR051803">
    <property type="entry name" value="TA_system_RelE-like_toxin"/>
</dbReference>
<dbReference type="Gene3D" id="3.30.2310.20">
    <property type="entry name" value="RelE-like"/>
    <property type="match status" value="1"/>
</dbReference>
<dbReference type="PANTHER" id="PTHR33755">
    <property type="entry name" value="TOXIN PARE1-RELATED"/>
    <property type="match status" value="1"/>
</dbReference>
<dbReference type="InterPro" id="IPR035093">
    <property type="entry name" value="RelE/ParE_toxin_dom_sf"/>
</dbReference>
<dbReference type="AlphaFoldDB" id="A0A1M7E8X8"/>
<gene>
    <name evidence="3" type="ORF">SAMN05444159_7083</name>
</gene>
<sequence>MKVRYSPQARSDLHDIFHYLNQRSPSGAENVMRAIYAGIEFLAENPMASQETGLPEIRVKIVRRYNFKIFYRIDRDAIDLVHVRHGARRPFAESK</sequence>
<dbReference type="InterPro" id="IPR007712">
    <property type="entry name" value="RelE/ParE_toxin"/>
</dbReference>
<dbReference type="Pfam" id="PF05016">
    <property type="entry name" value="ParE_toxin"/>
    <property type="match status" value="1"/>
</dbReference>
<reference evidence="3 4" key="1">
    <citation type="submission" date="2016-11" db="EMBL/GenBank/DDBJ databases">
        <authorList>
            <person name="Jaros S."/>
            <person name="Januszkiewicz K."/>
            <person name="Wedrychowicz H."/>
        </authorList>
    </citation>
    <scope>NUCLEOTIDE SEQUENCE [LARGE SCALE GENOMIC DNA]</scope>
    <source>
        <strain evidence="3 4">GAS499</strain>
    </source>
</reference>
<comment type="similarity">
    <text evidence="1">Belongs to the RelE toxin family.</text>
</comment>